<organism evidence="3 4">
    <name type="scientific">Actinorugispora endophytica</name>
    <dbReference type="NCBI Taxonomy" id="1605990"/>
    <lineage>
        <taxon>Bacteria</taxon>
        <taxon>Bacillati</taxon>
        <taxon>Actinomycetota</taxon>
        <taxon>Actinomycetes</taxon>
        <taxon>Streptosporangiales</taxon>
        <taxon>Nocardiopsidaceae</taxon>
        <taxon>Actinorugispora</taxon>
    </lineage>
</organism>
<evidence type="ECO:0000313" key="4">
    <source>
        <dbReference type="Proteomes" id="UP000295281"/>
    </source>
</evidence>
<dbReference type="RefSeq" id="WP_133741115.1">
    <property type="nucleotide sequence ID" value="NZ_SNYN01000005.1"/>
</dbReference>
<keyword evidence="2" id="KW-0812">Transmembrane</keyword>
<gene>
    <name evidence="3" type="ORF">EV190_105122</name>
</gene>
<comment type="caution">
    <text evidence="3">The sequence shown here is derived from an EMBL/GenBank/DDBJ whole genome shotgun (WGS) entry which is preliminary data.</text>
</comment>
<evidence type="ECO:0000256" key="1">
    <source>
        <dbReference type="SAM" id="Coils"/>
    </source>
</evidence>
<evidence type="ECO:0000256" key="2">
    <source>
        <dbReference type="SAM" id="Phobius"/>
    </source>
</evidence>
<keyword evidence="4" id="KW-1185">Reference proteome</keyword>
<keyword evidence="2" id="KW-0472">Membrane</keyword>
<keyword evidence="1" id="KW-0175">Coiled coil</keyword>
<proteinExistence type="predicted"/>
<reference evidence="3 4" key="1">
    <citation type="submission" date="2019-03" db="EMBL/GenBank/DDBJ databases">
        <title>Genomic Encyclopedia of Type Strains, Phase IV (KMG-IV): sequencing the most valuable type-strain genomes for metagenomic binning, comparative biology and taxonomic classification.</title>
        <authorList>
            <person name="Goeker M."/>
        </authorList>
    </citation>
    <scope>NUCLEOTIDE SEQUENCE [LARGE SCALE GENOMIC DNA]</scope>
    <source>
        <strain evidence="3 4">DSM 46770</strain>
    </source>
</reference>
<feature type="transmembrane region" description="Helical" evidence="2">
    <location>
        <begin position="38"/>
        <end position="59"/>
    </location>
</feature>
<keyword evidence="2" id="KW-1133">Transmembrane helix</keyword>
<evidence type="ECO:0000313" key="3">
    <source>
        <dbReference type="EMBL" id="TDQ53005.1"/>
    </source>
</evidence>
<dbReference type="AlphaFoldDB" id="A0A4R6V009"/>
<sequence>MRKVYFWIALVISISLFFIGASTPIASLLPFPAAWTSWVSNLFISIGASIAIFAPLFFLERKLEGKLNEFEKSQKEIKRNQGRLEGESQAARDSISSLTKEVKRTQEELSKAVINKLASGRKNDEELILSVKNSPDRSTIIEAIARARELRLIPDTGCRTTIPAVVELYARFSPSQIRLHEGLTIPIEIDDSRPIESIIWHEGQDVIDFLAELALKLQDLGLYPGDAVFDSSEIFRELSDLLGLSHKAVTGSHGLTYPLGEVIQIVQPQWVINSKGIINYDGPGEYFISAKRFNEMDWWNHVTRKGWVDNISFGKAFDTAKLLVEQGEMEMD</sequence>
<feature type="transmembrane region" description="Helical" evidence="2">
    <location>
        <begin position="5"/>
        <end position="26"/>
    </location>
</feature>
<dbReference type="EMBL" id="SNYN01000005">
    <property type="protein sequence ID" value="TDQ53005.1"/>
    <property type="molecule type" value="Genomic_DNA"/>
</dbReference>
<name>A0A4R6V009_9ACTN</name>
<feature type="coiled-coil region" evidence="1">
    <location>
        <begin position="60"/>
        <end position="115"/>
    </location>
</feature>
<protein>
    <submittedName>
        <fullName evidence="3">Uncharacterized protein</fullName>
    </submittedName>
</protein>
<dbReference type="Proteomes" id="UP000295281">
    <property type="component" value="Unassembled WGS sequence"/>
</dbReference>
<dbReference type="OrthoDB" id="134709at85012"/>
<accession>A0A4R6V009</accession>